<sequence length="220" mass="24430">MSLDLLLKRLPSHYKKTPDSNNYKALSLVAKHIEENGNLYKTIQKFWDVDQAEGAGLDRLGKDEGISRGSFDDETYRKMIKIQYIVNMSEGDIVSLNAILTAYMGDGFVNIEEGWDSFLREPASLIINVGKEAGEIPYDLMKRVKSAGVRIYYAAIIDEVVAIVNAKQYTFPVPYPVTGTFHTAPINGVASRATAEADTKTYSYQVPYPVTGTFYCSEGG</sequence>
<dbReference type="Proteomes" id="UP001597231">
    <property type="component" value="Unassembled WGS sequence"/>
</dbReference>
<protein>
    <recommendedName>
        <fullName evidence="3">DUF2612 domain-containing protein</fullName>
    </recommendedName>
</protein>
<proteinExistence type="predicted"/>
<reference evidence="2" key="1">
    <citation type="journal article" date="2019" name="Int. J. Syst. Evol. Microbiol.">
        <title>The Global Catalogue of Microorganisms (GCM) 10K type strain sequencing project: providing services to taxonomists for standard genome sequencing and annotation.</title>
        <authorList>
            <consortium name="The Broad Institute Genomics Platform"/>
            <consortium name="The Broad Institute Genome Sequencing Center for Infectious Disease"/>
            <person name="Wu L."/>
            <person name="Ma J."/>
        </authorList>
    </citation>
    <scope>NUCLEOTIDE SEQUENCE [LARGE SCALE GENOMIC DNA]</scope>
    <source>
        <strain evidence="2">CCUG 53915</strain>
    </source>
</reference>
<accession>A0ABW3U1V5</accession>
<organism evidence="1 2">
    <name type="scientific">Sporosarcina contaminans</name>
    <dbReference type="NCBI Taxonomy" id="633403"/>
    <lineage>
        <taxon>Bacteria</taxon>
        <taxon>Bacillati</taxon>
        <taxon>Bacillota</taxon>
        <taxon>Bacilli</taxon>
        <taxon>Bacillales</taxon>
        <taxon>Caryophanaceae</taxon>
        <taxon>Sporosarcina</taxon>
    </lineage>
</organism>
<evidence type="ECO:0000313" key="2">
    <source>
        <dbReference type="Proteomes" id="UP001597231"/>
    </source>
</evidence>
<evidence type="ECO:0008006" key="3">
    <source>
        <dbReference type="Google" id="ProtNLM"/>
    </source>
</evidence>
<dbReference type="RefSeq" id="WP_381482190.1">
    <property type="nucleotide sequence ID" value="NZ_JBHTLT010000127.1"/>
</dbReference>
<comment type="caution">
    <text evidence="1">The sequence shown here is derived from an EMBL/GenBank/DDBJ whole genome shotgun (WGS) entry which is preliminary data.</text>
</comment>
<gene>
    <name evidence="1" type="ORF">ACFQ38_16140</name>
</gene>
<dbReference type="EMBL" id="JBHTLT010000127">
    <property type="protein sequence ID" value="MFD1206627.1"/>
    <property type="molecule type" value="Genomic_DNA"/>
</dbReference>
<name>A0ABW3U1V5_9BACL</name>
<keyword evidence="2" id="KW-1185">Reference proteome</keyword>
<evidence type="ECO:0000313" key="1">
    <source>
        <dbReference type="EMBL" id="MFD1206627.1"/>
    </source>
</evidence>